<sequence length="1057" mass="123239">MLFNCPKIYQHSSPSSQNHISLHPTKPIIAYESSQNLEIINFNLKGLVICINIGEDINQIEFTPCGTYVMIVTLQNGSPSLILIDYEKQTKICEPIQVFNCDKIRLTPNKTIMVHYSYSKVKQNQIKYILILQSYTLKTKANGGYSMHIYELEPQNDKKFSNSFNQYISGGESPLMLYVQEQYKDPLLKNQVGQTRVLLAENQTIKTVEIDQEALKARIIKQVRGGLLYEQKHHEQNGKFTVFCIRNAILYSGCEKGSIVVFDLLNGQFIKQIPFQPKLLKPYFIEYHKQPLRGVLKISINKNDQLLTVFNDFSYQLLDQTSKAIFKYHQSIPGNISSLKFLPLDKTDCYFASSDNNQILIYQKNEISFQYEYHILSLNDKAFKYFDIEDQLNFLAIANDKNIKTLDLKEFQETNTYEIKDQKEGFKLNDFKVIDTDTFLIKSNKDNQILKVINQELVSIYKVENSDEKDLNKVSILSNNYTSSSQDIQLIKQSRRDLLELYEIIIYQDHLLSSSLQLYHIEGKIVDYQIHHPSSQYLIVLSSDGYYYIFDVQNGDIRGKVKISSESQRMQIDHSGLYVMIQYAKSKLSIYEIATGVKVFDQSTKFSQIGEFKWSRNHEEFIVTDKSRLNLTIYQLDQKISSKILRVTGMMQLDSQFWNKYPIQLQTTKELSDNERQILRNLKKQEDTQNQSNYHPFLDKSIRQATQYLNKSMERQNQFNINYDARSTKNSGNKNDYLQNSKIMVDDRVSMHKSDVYSQFNDRLQQSKQQSVNYSVLTQPPKSYYSQSRPQSRFQRVYQTEFMNNSYKDTLNYPIKQQQPILLQQQMYGNQHLEQQQYQQFTQFYPSSQTVDQDIYGTIQPTIQVSQQYQQQPIRYVTQSQSMLSQQNPLDIQLKETELKFLRPHAKTQISDLSDVRIPQEAISTIAPAETNPILYANSLNQNQPLIIPQNEKIPIKDQILELTINQRESSEKGSVKNLVLDNPQLNTIQQIETIQSQKDDYVNLQTPKKNLIDELQKQPSNAFQDSMRENQQQSNYGVADDPEDIDADIDDEDQNE</sequence>
<dbReference type="AlphaFoldDB" id="A0A078AHZ6"/>
<feature type="region of interest" description="Disordered" evidence="1">
    <location>
        <begin position="1018"/>
        <end position="1057"/>
    </location>
</feature>
<organism evidence="2 3">
    <name type="scientific">Stylonychia lemnae</name>
    <name type="common">Ciliate</name>
    <dbReference type="NCBI Taxonomy" id="5949"/>
    <lineage>
        <taxon>Eukaryota</taxon>
        <taxon>Sar</taxon>
        <taxon>Alveolata</taxon>
        <taxon>Ciliophora</taxon>
        <taxon>Intramacronucleata</taxon>
        <taxon>Spirotrichea</taxon>
        <taxon>Stichotrichia</taxon>
        <taxon>Sporadotrichida</taxon>
        <taxon>Oxytrichidae</taxon>
        <taxon>Stylonychinae</taxon>
        <taxon>Stylonychia</taxon>
    </lineage>
</organism>
<evidence type="ECO:0000313" key="3">
    <source>
        <dbReference type="Proteomes" id="UP000039865"/>
    </source>
</evidence>
<accession>A0A078AHZ6</accession>
<dbReference type="Proteomes" id="UP000039865">
    <property type="component" value="Unassembled WGS sequence"/>
</dbReference>
<dbReference type="InterPro" id="IPR036322">
    <property type="entry name" value="WD40_repeat_dom_sf"/>
</dbReference>
<gene>
    <name evidence="2" type="primary">Contig5981.g6409</name>
    <name evidence="2" type="ORF">STYLEM_10570</name>
</gene>
<feature type="compositionally biased region" description="Polar residues" evidence="1">
    <location>
        <begin position="1018"/>
        <end position="1037"/>
    </location>
</feature>
<dbReference type="InParanoid" id="A0A078AHZ6"/>
<protein>
    <submittedName>
        <fullName evidence="2">Uncharacterized protein</fullName>
    </submittedName>
</protein>
<dbReference type="SUPFAM" id="SSF50998">
    <property type="entry name" value="Quinoprotein alcohol dehydrogenase-like"/>
    <property type="match status" value="1"/>
</dbReference>
<feature type="compositionally biased region" description="Acidic residues" evidence="1">
    <location>
        <begin position="1041"/>
        <end position="1057"/>
    </location>
</feature>
<dbReference type="SUPFAM" id="SSF50978">
    <property type="entry name" value="WD40 repeat-like"/>
    <property type="match status" value="1"/>
</dbReference>
<reference evidence="2 3" key="1">
    <citation type="submission" date="2014-06" db="EMBL/GenBank/DDBJ databases">
        <authorList>
            <person name="Swart Estienne"/>
        </authorList>
    </citation>
    <scope>NUCLEOTIDE SEQUENCE [LARGE SCALE GENOMIC DNA]</scope>
    <source>
        <strain evidence="2 3">130c</strain>
    </source>
</reference>
<dbReference type="EMBL" id="CCKQ01010053">
    <property type="protein sequence ID" value="CDW81551.1"/>
    <property type="molecule type" value="Genomic_DNA"/>
</dbReference>
<name>A0A078AHZ6_STYLE</name>
<proteinExistence type="predicted"/>
<evidence type="ECO:0000313" key="2">
    <source>
        <dbReference type="EMBL" id="CDW81551.1"/>
    </source>
</evidence>
<evidence type="ECO:0000256" key="1">
    <source>
        <dbReference type="SAM" id="MobiDB-lite"/>
    </source>
</evidence>
<dbReference type="Gene3D" id="2.130.10.10">
    <property type="entry name" value="YVTN repeat-like/Quinoprotein amine dehydrogenase"/>
    <property type="match status" value="2"/>
</dbReference>
<dbReference type="OrthoDB" id="287385at2759"/>
<dbReference type="InterPro" id="IPR015943">
    <property type="entry name" value="WD40/YVTN_repeat-like_dom_sf"/>
</dbReference>
<dbReference type="InterPro" id="IPR011047">
    <property type="entry name" value="Quinoprotein_ADH-like_sf"/>
</dbReference>
<keyword evidence="3" id="KW-1185">Reference proteome</keyword>